<dbReference type="EMBL" id="JAQQWP010000009">
    <property type="protein sequence ID" value="KAK8100192.1"/>
    <property type="molecule type" value="Genomic_DNA"/>
</dbReference>
<keyword evidence="2" id="KW-1185">Reference proteome</keyword>
<dbReference type="PANTHER" id="PTHR34822">
    <property type="entry name" value="GRPB DOMAIN PROTEIN (AFU_ORTHOLOGUE AFUA_1G01530)"/>
    <property type="match status" value="1"/>
</dbReference>
<name>A0AAW0QCL5_9PEZI</name>
<comment type="caution">
    <text evidence="1">The sequence shown here is derived from an EMBL/GenBank/DDBJ whole genome shotgun (WGS) entry which is preliminary data.</text>
</comment>
<dbReference type="Pfam" id="PF04229">
    <property type="entry name" value="GrpB"/>
    <property type="match status" value="1"/>
</dbReference>
<dbReference type="AlphaFoldDB" id="A0AAW0QCL5"/>
<organism evidence="1 2">
    <name type="scientific">Apiospora kogelbergensis</name>
    <dbReference type="NCBI Taxonomy" id="1337665"/>
    <lineage>
        <taxon>Eukaryota</taxon>
        <taxon>Fungi</taxon>
        <taxon>Dikarya</taxon>
        <taxon>Ascomycota</taxon>
        <taxon>Pezizomycotina</taxon>
        <taxon>Sordariomycetes</taxon>
        <taxon>Xylariomycetidae</taxon>
        <taxon>Amphisphaeriales</taxon>
        <taxon>Apiosporaceae</taxon>
        <taxon>Apiospora</taxon>
    </lineage>
</organism>
<protein>
    <recommendedName>
        <fullName evidence="3">GrpB family protein</fullName>
    </recommendedName>
</protein>
<reference evidence="1 2" key="1">
    <citation type="submission" date="2023-01" db="EMBL/GenBank/DDBJ databases">
        <title>Analysis of 21 Apiospora genomes using comparative genomics revels a genus with tremendous synthesis potential of carbohydrate active enzymes and secondary metabolites.</title>
        <authorList>
            <person name="Sorensen T."/>
        </authorList>
    </citation>
    <scope>NUCLEOTIDE SEQUENCE [LARGE SCALE GENOMIC DNA]</scope>
    <source>
        <strain evidence="1 2">CBS 117206</strain>
    </source>
</reference>
<accession>A0AAW0QCL5</accession>
<dbReference type="Proteomes" id="UP001392437">
    <property type="component" value="Unassembled WGS sequence"/>
</dbReference>
<dbReference type="Gene3D" id="3.30.460.10">
    <property type="entry name" value="Beta Polymerase, domain 2"/>
    <property type="match status" value="1"/>
</dbReference>
<proteinExistence type="predicted"/>
<evidence type="ECO:0000313" key="1">
    <source>
        <dbReference type="EMBL" id="KAK8100192.1"/>
    </source>
</evidence>
<sequence>MPLAPEVTKHHDADMGGVQMVSAGPRKKKPHEIVEPNPAWASTFAALAQEVRDALGNRALAVEHVGSTSVPGLAAKDVIDIAVAVADPGDEAAYVGALEAGGFFFYFRDLAPSAHQHRFFGRDGPPVWVNLHVYGPGSPELVRLCLFRDRLRADEHDRDLYARTKREAMEASRTAGETLRQYNARKEPVIRQILDRAFAAHRLSGPGDE</sequence>
<dbReference type="SUPFAM" id="SSF81301">
    <property type="entry name" value="Nucleotidyltransferase"/>
    <property type="match status" value="1"/>
</dbReference>
<evidence type="ECO:0008006" key="3">
    <source>
        <dbReference type="Google" id="ProtNLM"/>
    </source>
</evidence>
<dbReference type="InterPro" id="IPR043519">
    <property type="entry name" value="NT_sf"/>
</dbReference>
<gene>
    <name evidence="1" type="ORF">PG999_010566</name>
</gene>
<dbReference type="PANTHER" id="PTHR34822:SF1">
    <property type="entry name" value="GRPB FAMILY PROTEIN"/>
    <property type="match status" value="1"/>
</dbReference>
<dbReference type="InterPro" id="IPR007344">
    <property type="entry name" value="GrpB/CoaE"/>
</dbReference>
<evidence type="ECO:0000313" key="2">
    <source>
        <dbReference type="Proteomes" id="UP001392437"/>
    </source>
</evidence>